<dbReference type="Proteomes" id="UP000031599">
    <property type="component" value="Unassembled WGS sequence"/>
</dbReference>
<dbReference type="AlphaFoldDB" id="A0A0C2CKB6"/>
<reference evidence="1 2" key="1">
    <citation type="submission" date="2014-12" db="EMBL/GenBank/DDBJ databases">
        <title>Genome assembly of Enhygromyxa salina DSM 15201.</title>
        <authorList>
            <person name="Sharma G."/>
            <person name="Subramanian S."/>
        </authorList>
    </citation>
    <scope>NUCLEOTIDE SEQUENCE [LARGE SCALE GENOMIC DNA]</scope>
    <source>
        <strain evidence="1 2">DSM 15201</strain>
    </source>
</reference>
<sequence>MFAVSKREGVRRSFEDGVVEAMHRAGIRATASYRLFSTKGELTTKDIHAALAKHEVDGALVAQLVAVDTSERFVQSTPYLVTGPGVGFYSYYHSICGLVYSPSFTVEEQVVVIESNLYEVATGELMWSGLSATIDPNDVDDAVRSYAKAMTKALARGGLVGSAAVLR</sequence>
<dbReference type="EMBL" id="JMCC02000204">
    <property type="protein sequence ID" value="KIG11666.1"/>
    <property type="molecule type" value="Genomic_DNA"/>
</dbReference>
<proteinExistence type="predicted"/>
<evidence type="ECO:0000313" key="1">
    <source>
        <dbReference type="EMBL" id="KIG11666.1"/>
    </source>
</evidence>
<organism evidence="1 2">
    <name type="scientific">Enhygromyxa salina</name>
    <dbReference type="NCBI Taxonomy" id="215803"/>
    <lineage>
        <taxon>Bacteria</taxon>
        <taxon>Pseudomonadati</taxon>
        <taxon>Myxococcota</taxon>
        <taxon>Polyangia</taxon>
        <taxon>Nannocystales</taxon>
        <taxon>Nannocystaceae</taxon>
        <taxon>Enhygromyxa</taxon>
    </lineage>
</organism>
<comment type="caution">
    <text evidence="1">The sequence shown here is derived from an EMBL/GenBank/DDBJ whole genome shotgun (WGS) entry which is preliminary data.</text>
</comment>
<accession>A0A0C2CKB6</accession>
<evidence type="ECO:0000313" key="2">
    <source>
        <dbReference type="Proteomes" id="UP000031599"/>
    </source>
</evidence>
<gene>
    <name evidence="1" type="ORF">DB30_02875</name>
</gene>
<protein>
    <recommendedName>
        <fullName evidence="3">DUF4136 domain-containing protein</fullName>
    </recommendedName>
</protein>
<name>A0A0C2CKB6_9BACT</name>
<evidence type="ECO:0008006" key="3">
    <source>
        <dbReference type="Google" id="ProtNLM"/>
    </source>
</evidence>